<proteinExistence type="predicted"/>
<dbReference type="Proteomes" id="UP001516400">
    <property type="component" value="Unassembled WGS sequence"/>
</dbReference>
<dbReference type="AlphaFoldDB" id="A0ABD2NRW5"/>
<comment type="caution">
    <text evidence="1">The sequence shown here is derived from an EMBL/GenBank/DDBJ whole genome shotgun (WGS) entry which is preliminary data.</text>
</comment>
<evidence type="ECO:0000313" key="2">
    <source>
        <dbReference type="Proteomes" id="UP001516400"/>
    </source>
</evidence>
<reference evidence="1 2" key="1">
    <citation type="journal article" date="2021" name="BMC Biol.">
        <title>Horizontally acquired antibacterial genes associated with adaptive radiation of ladybird beetles.</title>
        <authorList>
            <person name="Li H.S."/>
            <person name="Tang X.F."/>
            <person name="Huang Y.H."/>
            <person name="Xu Z.Y."/>
            <person name="Chen M.L."/>
            <person name="Du X.Y."/>
            <person name="Qiu B.Y."/>
            <person name="Chen P.T."/>
            <person name="Zhang W."/>
            <person name="Slipinski A."/>
            <person name="Escalona H.E."/>
            <person name="Waterhouse R.M."/>
            <person name="Zwick A."/>
            <person name="Pang H."/>
        </authorList>
    </citation>
    <scope>NUCLEOTIDE SEQUENCE [LARGE SCALE GENOMIC DNA]</scope>
    <source>
        <strain evidence="1">SYSU2018</strain>
    </source>
</reference>
<name>A0ABD2NRW5_9CUCU</name>
<dbReference type="EMBL" id="JABFTP020000144">
    <property type="protein sequence ID" value="KAL3281448.1"/>
    <property type="molecule type" value="Genomic_DNA"/>
</dbReference>
<gene>
    <name evidence="1" type="ORF">HHI36_004657</name>
</gene>
<protein>
    <recommendedName>
        <fullName evidence="3">RING-type E3 ubiquitin transferase</fullName>
    </recommendedName>
</protein>
<keyword evidence="2" id="KW-1185">Reference proteome</keyword>
<sequence>MDSFQKQLYQTIIRCSECSAHVFGTINGTANAGASICCGKCVAKKITDKKTYFGAIKTGIHLPCPSYQYGCDQVLPKEKLNEHNHCPYGLTVCSSFSNCVDVYHYHEVEDHYKVKHPECIRKFESQTYIYSYRSSPIYEEGFVIVPAFDHRFKIMWRANFMNCKLEYLGCNFGFVDSLEKYGFMIRLNRYRQFLGFKSEFYFCPLGGVEEVDFHKLMGEGKSVILQFENEMKMQLFLKLKHLYGFVTIFKS</sequence>
<evidence type="ECO:0000313" key="1">
    <source>
        <dbReference type="EMBL" id="KAL3281448.1"/>
    </source>
</evidence>
<accession>A0ABD2NRW5</accession>
<organism evidence="1 2">
    <name type="scientific">Cryptolaemus montrouzieri</name>
    <dbReference type="NCBI Taxonomy" id="559131"/>
    <lineage>
        <taxon>Eukaryota</taxon>
        <taxon>Metazoa</taxon>
        <taxon>Ecdysozoa</taxon>
        <taxon>Arthropoda</taxon>
        <taxon>Hexapoda</taxon>
        <taxon>Insecta</taxon>
        <taxon>Pterygota</taxon>
        <taxon>Neoptera</taxon>
        <taxon>Endopterygota</taxon>
        <taxon>Coleoptera</taxon>
        <taxon>Polyphaga</taxon>
        <taxon>Cucujiformia</taxon>
        <taxon>Coccinelloidea</taxon>
        <taxon>Coccinellidae</taxon>
        <taxon>Scymninae</taxon>
        <taxon>Scymnini</taxon>
        <taxon>Cryptolaemus</taxon>
    </lineage>
</organism>
<evidence type="ECO:0008006" key="3">
    <source>
        <dbReference type="Google" id="ProtNLM"/>
    </source>
</evidence>